<dbReference type="Pfam" id="PF06985">
    <property type="entry name" value="HET"/>
    <property type="match status" value="1"/>
</dbReference>
<name>A0ABR0E6K8_ZASCE</name>
<dbReference type="Proteomes" id="UP001305779">
    <property type="component" value="Unassembled WGS sequence"/>
</dbReference>
<dbReference type="InterPro" id="IPR010730">
    <property type="entry name" value="HET"/>
</dbReference>
<proteinExistence type="predicted"/>
<evidence type="ECO:0000313" key="2">
    <source>
        <dbReference type="EMBL" id="KAK4497073.1"/>
    </source>
</evidence>
<dbReference type="PANTHER" id="PTHR24148">
    <property type="entry name" value="ANKYRIN REPEAT DOMAIN-CONTAINING PROTEIN 39 HOMOLOG-RELATED"/>
    <property type="match status" value="1"/>
</dbReference>
<organism evidence="2 3">
    <name type="scientific">Zasmidium cellare</name>
    <name type="common">Wine cellar mold</name>
    <name type="synonym">Racodium cellare</name>
    <dbReference type="NCBI Taxonomy" id="395010"/>
    <lineage>
        <taxon>Eukaryota</taxon>
        <taxon>Fungi</taxon>
        <taxon>Dikarya</taxon>
        <taxon>Ascomycota</taxon>
        <taxon>Pezizomycotina</taxon>
        <taxon>Dothideomycetes</taxon>
        <taxon>Dothideomycetidae</taxon>
        <taxon>Mycosphaerellales</taxon>
        <taxon>Mycosphaerellaceae</taxon>
        <taxon>Zasmidium</taxon>
    </lineage>
</organism>
<dbReference type="PANTHER" id="PTHR24148:SF73">
    <property type="entry name" value="HET DOMAIN PROTEIN (AFU_ORTHOLOGUE AFUA_8G01020)"/>
    <property type="match status" value="1"/>
</dbReference>
<feature type="domain" description="Heterokaryon incompatibility" evidence="1">
    <location>
        <begin position="43"/>
        <end position="210"/>
    </location>
</feature>
<gene>
    <name evidence="2" type="ORF">PRZ48_011522</name>
</gene>
<comment type="caution">
    <text evidence="2">The sequence shown here is derived from an EMBL/GenBank/DDBJ whole genome shotgun (WGS) entry which is preliminary data.</text>
</comment>
<accession>A0ABR0E6K8</accession>
<evidence type="ECO:0000259" key="1">
    <source>
        <dbReference type="Pfam" id="PF06985"/>
    </source>
</evidence>
<dbReference type="EMBL" id="JAXOVC010000009">
    <property type="protein sequence ID" value="KAK4497073.1"/>
    <property type="molecule type" value="Genomic_DNA"/>
</dbReference>
<reference evidence="2 3" key="1">
    <citation type="journal article" date="2023" name="G3 (Bethesda)">
        <title>A chromosome-level genome assembly of Zasmidium syzygii isolated from banana leaves.</title>
        <authorList>
            <person name="van Westerhoven A.C."/>
            <person name="Mehrabi R."/>
            <person name="Talebi R."/>
            <person name="Steentjes M.B.F."/>
            <person name="Corcolon B."/>
            <person name="Chong P.A."/>
            <person name="Kema G.H.J."/>
            <person name="Seidl M.F."/>
        </authorList>
    </citation>
    <scope>NUCLEOTIDE SEQUENCE [LARGE SCALE GENOMIC DNA]</scope>
    <source>
        <strain evidence="2 3">P124</strain>
    </source>
</reference>
<sequence>MYKHELLSRPKEEIRLLRIEDGLEDDEIAVTLQTWNLNDTPDYYAVSYTWGEELSQIISVNGQSFPVRRNCHYALWQVRLHHPGEFIWIDSICINQDDPEERKCQVSIMEKIYTRALWTLACIGPHENNSEILVRSLKQMKDINRKAAQADGVSVDDIDASVHDPGGYLYRRRWHPWVHGLDEGFLIDFRKSLVAFARRAYWTRLWIVQEVAMPKGRGQLFFGNAVFSWGDIELILQLIGGGENDQGFLTATPTALWGDDGLADVLPAFQVIESLWRFDTNLYIDSVLSATFASKCSDPRDHIYGVLCLIQWKQGQTPIVPDYTRSPVHLAMEAVAHMRDIAVVPLLFHVLGVHHAHVEMQDLFAHRVGSNITTPGSSTLQSLRDTEVEFKLGYNHMVRCAEILLDQSGCLTVAAMRDELPEKIEQERDQLAVASRLLDGDQKPLILKCNAEDVAIASRNTQAGDVILPISPLSHSTPSFITLRSNDVSFDIVGQGFFLPGFDILKPTEGVSLSDDAKRSTLDAEMVLTLTVADIMRLVGQDFVDLGTYSPEARVRRLATNAVDRPAGAVAPLFIQEYWSQED</sequence>
<keyword evidence="3" id="KW-1185">Reference proteome</keyword>
<protein>
    <recommendedName>
        <fullName evidence="1">Heterokaryon incompatibility domain-containing protein</fullName>
    </recommendedName>
</protein>
<dbReference type="InterPro" id="IPR052895">
    <property type="entry name" value="HetReg/Transcr_Mod"/>
</dbReference>
<evidence type="ECO:0000313" key="3">
    <source>
        <dbReference type="Proteomes" id="UP001305779"/>
    </source>
</evidence>